<evidence type="ECO:0000313" key="2">
    <source>
        <dbReference type="Proteomes" id="UP001207468"/>
    </source>
</evidence>
<keyword evidence="2" id="KW-1185">Reference proteome</keyword>
<evidence type="ECO:0000313" key="1">
    <source>
        <dbReference type="EMBL" id="KAI9450810.1"/>
    </source>
</evidence>
<comment type="caution">
    <text evidence="1">The sequence shown here is derived from an EMBL/GenBank/DDBJ whole genome shotgun (WGS) entry which is preliminary data.</text>
</comment>
<dbReference type="Proteomes" id="UP001207468">
    <property type="component" value="Unassembled WGS sequence"/>
</dbReference>
<protein>
    <submittedName>
        <fullName evidence="1">Uncharacterized protein</fullName>
    </submittedName>
</protein>
<gene>
    <name evidence="1" type="ORF">F5148DRAFT_1152646</name>
</gene>
<reference evidence="1" key="1">
    <citation type="submission" date="2021-03" db="EMBL/GenBank/DDBJ databases">
        <title>Evolutionary priming and transition to the ectomycorrhizal habit in an iconic lineage of mushroom-forming fungi: is preadaptation a requirement?</title>
        <authorList>
            <consortium name="DOE Joint Genome Institute"/>
            <person name="Looney B.P."/>
            <person name="Miyauchi S."/>
            <person name="Morin E."/>
            <person name="Drula E."/>
            <person name="Courty P.E."/>
            <person name="Chicoki N."/>
            <person name="Fauchery L."/>
            <person name="Kohler A."/>
            <person name="Kuo A."/>
            <person name="LaButti K."/>
            <person name="Pangilinan J."/>
            <person name="Lipzen A."/>
            <person name="Riley R."/>
            <person name="Andreopoulos W."/>
            <person name="He G."/>
            <person name="Johnson J."/>
            <person name="Barry K.W."/>
            <person name="Grigoriev I.V."/>
            <person name="Nagy L."/>
            <person name="Hibbett D."/>
            <person name="Henrissat B."/>
            <person name="Matheny P.B."/>
            <person name="Labbe J."/>
            <person name="Martin A.F."/>
        </authorList>
    </citation>
    <scope>NUCLEOTIDE SEQUENCE</scope>
    <source>
        <strain evidence="1">BPL698</strain>
    </source>
</reference>
<accession>A0ACC0TW86</accession>
<organism evidence="1 2">
    <name type="scientific">Russula earlei</name>
    <dbReference type="NCBI Taxonomy" id="71964"/>
    <lineage>
        <taxon>Eukaryota</taxon>
        <taxon>Fungi</taxon>
        <taxon>Dikarya</taxon>
        <taxon>Basidiomycota</taxon>
        <taxon>Agaricomycotina</taxon>
        <taxon>Agaricomycetes</taxon>
        <taxon>Russulales</taxon>
        <taxon>Russulaceae</taxon>
        <taxon>Russula</taxon>
    </lineage>
</organism>
<sequence length="229" mass="23772">MAAWLGSRGMGSKHEFVGISVGVMAEMDGAGATTVGAAVDREGMAVGDVGIGAETMNGEGVTEAATVMMVGKAGAVTMTDEAKMVTPRAWELAGQRWGGVEAVVDVAEKAGACTDAGMDATGSEMTTVGKMGLMMAGGMKAKKKGSGRERQREEQLRQEREGCECNVNGRDGGSHMQSSLVFSGLGKPAASHSHGYAKIMGKTGLDWTLKHYVEYPAFTPKECSTLSLP</sequence>
<dbReference type="EMBL" id="JAGFNK010000407">
    <property type="protein sequence ID" value="KAI9450810.1"/>
    <property type="molecule type" value="Genomic_DNA"/>
</dbReference>
<name>A0ACC0TW86_9AGAM</name>
<proteinExistence type="predicted"/>